<evidence type="ECO:0008006" key="3">
    <source>
        <dbReference type="Google" id="ProtNLM"/>
    </source>
</evidence>
<keyword evidence="2" id="KW-1185">Reference proteome</keyword>
<dbReference type="AlphaFoldDB" id="A0A1H8ZAI5"/>
<proteinExistence type="predicted"/>
<name>A0A1H8ZAI5_9BACT</name>
<dbReference type="RefSeq" id="WP_090164968.1">
    <property type="nucleotide sequence ID" value="NZ_FOFB01000001.1"/>
</dbReference>
<organism evidence="1 2">
    <name type="scientific">Neolewinella agarilytica</name>
    <dbReference type="NCBI Taxonomy" id="478744"/>
    <lineage>
        <taxon>Bacteria</taxon>
        <taxon>Pseudomonadati</taxon>
        <taxon>Bacteroidota</taxon>
        <taxon>Saprospiria</taxon>
        <taxon>Saprospirales</taxon>
        <taxon>Lewinellaceae</taxon>
        <taxon>Neolewinella</taxon>
    </lineage>
</organism>
<dbReference type="Proteomes" id="UP000199021">
    <property type="component" value="Unassembled WGS sequence"/>
</dbReference>
<gene>
    <name evidence="1" type="ORF">SAMN05444359_101241</name>
</gene>
<dbReference type="OrthoDB" id="1494774at2"/>
<accession>A0A1H8ZAI5</accession>
<protein>
    <recommendedName>
        <fullName evidence="3">Acyl carrier protein</fullName>
    </recommendedName>
</protein>
<reference evidence="2" key="1">
    <citation type="submission" date="2016-10" db="EMBL/GenBank/DDBJ databases">
        <authorList>
            <person name="Varghese N."/>
            <person name="Submissions S."/>
        </authorList>
    </citation>
    <scope>NUCLEOTIDE SEQUENCE [LARGE SCALE GENOMIC DNA]</scope>
    <source>
        <strain evidence="2">DSM 24740</strain>
    </source>
</reference>
<evidence type="ECO:0000313" key="1">
    <source>
        <dbReference type="EMBL" id="SEP61353.1"/>
    </source>
</evidence>
<evidence type="ECO:0000313" key="2">
    <source>
        <dbReference type="Proteomes" id="UP000199021"/>
    </source>
</evidence>
<dbReference type="EMBL" id="FOFB01000001">
    <property type="protein sequence ID" value="SEP61353.1"/>
    <property type="molecule type" value="Genomic_DNA"/>
</dbReference>
<dbReference type="InParanoid" id="A0A1H8ZAI5"/>
<dbReference type="InterPro" id="IPR036736">
    <property type="entry name" value="ACP-like_sf"/>
</dbReference>
<sequence>MTNTTIQAPVSRSASLMHNLSTELRVPGHRLQSFTRLKDDLFLDPMDIKLLIAGLESKLEFYLTDEEMAQIETVGDIQTFFLR</sequence>
<dbReference type="STRING" id="478744.SAMN05444359_101241"/>
<dbReference type="Gene3D" id="1.10.1200.10">
    <property type="entry name" value="ACP-like"/>
    <property type="match status" value="1"/>
</dbReference>